<reference evidence="3 4" key="1">
    <citation type="submission" date="2019-02" db="EMBL/GenBank/DDBJ databases">
        <title>Draft genome sequences of novel Actinobacteria.</title>
        <authorList>
            <person name="Sahin N."/>
            <person name="Ay H."/>
            <person name="Saygin H."/>
        </authorList>
    </citation>
    <scope>NUCLEOTIDE SEQUENCE [LARGE SCALE GENOMIC DNA]</scope>
    <source>
        <strain evidence="3 4">KC201</strain>
    </source>
</reference>
<dbReference type="Pfam" id="PF00069">
    <property type="entry name" value="Pkinase"/>
    <property type="match status" value="1"/>
</dbReference>
<evidence type="ECO:0000313" key="3">
    <source>
        <dbReference type="EMBL" id="TDC03259.1"/>
    </source>
</evidence>
<feature type="region of interest" description="Disordered" evidence="1">
    <location>
        <begin position="80"/>
        <end position="136"/>
    </location>
</feature>
<dbReference type="PANTHER" id="PTHR44329:SF214">
    <property type="entry name" value="PROTEIN KINASE DOMAIN-CONTAINING PROTEIN"/>
    <property type="match status" value="1"/>
</dbReference>
<dbReference type="InterPro" id="IPR008271">
    <property type="entry name" value="Ser/Thr_kinase_AS"/>
</dbReference>
<feature type="domain" description="Protein kinase" evidence="2">
    <location>
        <begin position="1"/>
        <end position="259"/>
    </location>
</feature>
<accession>A0A4R4N3F9</accession>
<dbReference type="SUPFAM" id="SSF56112">
    <property type="entry name" value="Protein kinase-like (PK-like)"/>
    <property type="match status" value="1"/>
</dbReference>
<dbReference type="PROSITE" id="PS50011">
    <property type="entry name" value="PROTEIN_KINASE_DOM"/>
    <property type="match status" value="1"/>
</dbReference>
<feature type="compositionally biased region" description="Basic residues" evidence="1">
    <location>
        <begin position="92"/>
        <end position="101"/>
    </location>
</feature>
<sequence>MVSECVQGPSLDQLIRREGPRSPDSLVRLAIATAAALNGIHQAGIVHRDFKPANVLLAPDGPRVIDFGIACAVGRLTTSGGAKGTRPSCRPNRSKAVRQVRPRTSSAGARRCTSRRPVAQPSTVRPSGPSRTRSSTPTQTFAWFHRLFASSSSRPCSSPRMNARRHHNYSYCCHDRNACIRSSQPLLFLYVRCKGAVMRTLRAGRAIHLLDIENLTASPSPTATEIADTMSDYLCRVRLAPWTSSSSGSTPDHWPRWAA</sequence>
<dbReference type="InterPro" id="IPR011009">
    <property type="entry name" value="Kinase-like_dom_sf"/>
</dbReference>
<protein>
    <recommendedName>
        <fullName evidence="2">Protein kinase domain-containing protein</fullName>
    </recommendedName>
</protein>
<dbReference type="AlphaFoldDB" id="A0A4R4N3F9"/>
<evidence type="ECO:0000256" key="1">
    <source>
        <dbReference type="SAM" id="MobiDB-lite"/>
    </source>
</evidence>
<dbReference type="OrthoDB" id="3778994at2"/>
<gene>
    <name evidence="3" type="ORF">E1267_26890</name>
</gene>
<dbReference type="Gene3D" id="1.10.510.10">
    <property type="entry name" value="Transferase(Phosphotransferase) domain 1"/>
    <property type="match status" value="1"/>
</dbReference>
<comment type="caution">
    <text evidence="3">The sequence shown here is derived from an EMBL/GenBank/DDBJ whole genome shotgun (WGS) entry which is preliminary data.</text>
</comment>
<dbReference type="PROSITE" id="PS00108">
    <property type="entry name" value="PROTEIN_KINASE_ST"/>
    <property type="match status" value="1"/>
</dbReference>
<keyword evidence="4" id="KW-1185">Reference proteome</keyword>
<organism evidence="3 4">
    <name type="scientific">Nonomuraea longispora</name>
    <dbReference type="NCBI Taxonomy" id="1848320"/>
    <lineage>
        <taxon>Bacteria</taxon>
        <taxon>Bacillati</taxon>
        <taxon>Actinomycetota</taxon>
        <taxon>Actinomycetes</taxon>
        <taxon>Streptosporangiales</taxon>
        <taxon>Streptosporangiaceae</taxon>
        <taxon>Nonomuraea</taxon>
    </lineage>
</organism>
<dbReference type="InterPro" id="IPR000719">
    <property type="entry name" value="Prot_kinase_dom"/>
</dbReference>
<evidence type="ECO:0000259" key="2">
    <source>
        <dbReference type="PROSITE" id="PS50011"/>
    </source>
</evidence>
<dbReference type="PANTHER" id="PTHR44329">
    <property type="entry name" value="SERINE/THREONINE-PROTEIN KINASE TNNI3K-RELATED"/>
    <property type="match status" value="1"/>
</dbReference>
<dbReference type="Proteomes" id="UP000295157">
    <property type="component" value="Unassembled WGS sequence"/>
</dbReference>
<dbReference type="GO" id="GO:0005524">
    <property type="term" value="F:ATP binding"/>
    <property type="evidence" value="ECO:0007669"/>
    <property type="project" value="InterPro"/>
</dbReference>
<proteinExistence type="predicted"/>
<feature type="compositionally biased region" description="Low complexity" evidence="1">
    <location>
        <begin position="121"/>
        <end position="136"/>
    </location>
</feature>
<dbReference type="InterPro" id="IPR051681">
    <property type="entry name" value="Ser/Thr_Kinases-Pseudokinases"/>
</dbReference>
<evidence type="ECO:0000313" key="4">
    <source>
        <dbReference type="Proteomes" id="UP000295157"/>
    </source>
</evidence>
<name>A0A4R4N3F9_9ACTN</name>
<dbReference type="EMBL" id="SMJZ01000116">
    <property type="protein sequence ID" value="TDC03259.1"/>
    <property type="molecule type" value="Genomic_DNA"/>
</dbReference>
<dbReference type="GO" id="GO:0004674">
    <property type="term" value="F:protein serine/threonine kinase activity"/>
    <property type="evidence" value="ECO:0007669"/>
    <property type="project" value="TreeGrafter"/>
</dbReference>